<feature type="region of interest" description="Disordered" evidence="3">
    <location>
        <begin position="38"/>
        <end position="92"/>
    </location>
</feature>
<comment type="caution">
    <text evidence="4">The sequence shown here is derived from an EMBL/GenBank/DDBJ whole genome shotgun (WGS) entry which is preliminary data.</text>
</comment>
<evidence type="ECO:0000313" key="5">
    <source>
        <dbReference type="Proteomes" id="UP001527392"/>
    </source>
</evidence>
<keyword evidence="5" id="KW-1185">Reference proteome</keyword>
<dbReference type="PANTHER" id="PTHR15427">
    <property type="entry name" value="EMILIN ELASTIN MICROFIBRIL INTERFACE-LOCATED PROTEIN ELASTIN MICROFIBRIL INTERFACER"/>
    <property type="match status" value="1"/>
</dbReference>
<dbReference type="Proteomes" id="UP001527392">
    <property type="component" value="Unassembled WGS sequence"/>
</dbReference>
<dbReference type="InterPro" id="IPR050392">
    <property type="entry name" value="Collagen/C1q_domain"/>
</dbReference>
<dbReference type="PANTHER" id="PTHR15427:SF23">
    <property type="entry name" value="EMI DOMAIN-CONTAINING PROTEIN 1"/>
    <property type="match status" value="1"/>
</dbReference>
<gene>
    <name evidence="4" type="ORF">L2504_04275</name>
</gene>
<protein>
    <submittedName>
        <fullName evidence="4">Collagen-like protein</fullName>
    </submittedName>
</protein>
<name>A0ABT4K6L1_9LACO</name>
<reference evidence="4 5" key="1">
    <citation type="submission" date="2022-01" db="EMBL/GenBank/DDBJ databases">
        <title>VMRC isolate genome collection.</title>
        <authorList>
            <person name="France M."/>
            <person name="Rutt L."/>
            <person name="Humphrys M."/>
            <person name="Ravel J."/>
        </authorList>
    </citation>
    <scope>NUCLEOTIDE SEQUENCE [LARGE SCALE GENOMIC DNA]</scope>
    <source>
        <strain evidence="4 5">C0030B4</strain>
    </source>
</reference>
<organism evidence="4 5">
    <name type="scientific">Limosilactobacillus vaginalis</name>
    <dbReference type="NCBI Taxonomy" id="1633"/>
    <lineage>
        <taxon>Bacteria</taxon>
        <taxon>Bacillati</taxon>
        <taxon>Bacillota</taxon>
        <taxon>Bacilli</taxon>
        <taxon>Lactobacillales</taxon>
        <taxon>Lactobacillaceae</taxon>
        <taxon>Limosilactobacillus</taxon>
    </lineage>
</organism>
<proteinExistence type="predicted"/>
<dbReference type="EMBL" id="JAKHMS010000007">
    <property type="protein sequence ID" value="MCZ3781359.1"/>
    <property type="molecule type" value="Genomic_DNA"/>
</dbReference>
<evidence type="ECO:0000256" key="2">
    <source>
        <dbReference type="ARBA" id="ARBA00022525"/>
    </source>
</evidence>
<feature type="compositionally biased region" description="Low complexity" evidence="3">
    <location>
        <begin position="41"/>
        <end position="54"/>
    </location>
</feature>
<keyword evidence="2" id="KW-0964">Secreted</keyword>
<dbReference type="InterPro" id="IPR008160">
    <property type="entry name" value="Collagen"/>
</dbReference>
<evidence type="ECO:0000313" key="4">
    <source>
        <dbReference type="EMBL" id="MCZ3781359.1"/>
    </source>
</evidence>
<evidence type="ECO:0000256" key="3">
    <source>
        <dbReference type="SAM" id="MobiDB-lite"/>
    </source>
</evidence>
<accession>A0ABT4K6L1</accession>
<comment type="subcellular location">
    <subcellularLocation>
        <location evidence="1">Secreted</location>
    </subcellularLocation>
</comment>
<sequence>MIGTTDVVDAGQKPSVTQEYKNGKNILTFHMPAGVPGPQGPEGKQGIQGIQGPQGARGLPGATGEPGKNGKDGVDGKNGTNGKDGISPKLDKVNVKEVDSGTDASGSFNLTDQDSNTYVLNLSLPKAADIDLSKLPQLKLGEIKTADSGTASLSADDNKNQVLNITFPKGVTVNSGGWQTDGIVLLNGCANNVNSPLKYRVSTVGDLHIVQLTGAVQYTSLSKWTYNDAVQVPLQGFEGSNYYFSGGMTIGNANLPIGLIDTGAGKVSLYTGNNDDQNHNAPINALWIY</sequence>
<dbReference type="RefSeq" id="WP_269257262.1">
    <property type="nucleotide sequence ID" value="NZ_JAKHML010000006.1"/>
</dbReference>
<dbReference type="Pfam" id="PF01391">
    <property type="entry name" value="Collagen"/>
    <property type="match status" value="1"/>
</dbReference>
<evidence type="ECO:0000256" key="1">
    <source>
        <dbReference type="ARBA" id="ARBA00004613"/>
    </source>
</evidence>